<name>A0AAP9HEC5_LACPA</name>
<feature type="region of interest" description="Disordered" evidence="1">
    <location>
        <begin position="24"/>
        <end position="45"/>
    </location>
</feature>
<organism evidence="2 3">
    <name type="scientific">Lacticaseibacillus paracasei subsp. paracasei</name>
    <dbReference type="NCBI Taxonomy" id="47714"/>
    <lineage>
        <taxon>Bacteria</taxon>
        <taxon>Bacillati</taxon>
        <taxon>Bacillota</taxon>
        <taxon>Bacilli</taxon>
        <taxon>Lactobacillales</taxon>
        <taxon>Lactobacillaceae</taxon>
        <taxon>Lacticaseibacillus</taxon>
    </lineage>
</organism>
<proteinExistence type="predicted"/>
<dbReference type="EMBL" id="CP022954">
    <property type="protein sequence ID" value="QGV16836.1"/>
    <property type="molecule type" value="Genomic_DNA"/>
</dbReference>
<protein>
    <submittedName>
        <fullName evidence="2">Uncharacterized protein</fullName>
    </submittedName>
</protein>
<dbReference type="NCBIfam" id="NF040509">
    <property type="entry name" value="Lacto_palin_RPT"/>
    <property type="match status" value="1"/>
</dbReference>
<dbReference type="AlphaFoldDB" id="A0AAP9HEC5"/>
<dbReference type="Proteomes" id="UP000423274">
    <property type="component" value="Chromosome"/>
</dbReference>
<reference evidence="2 3" key="1">
    <citation type="submission" date="2017-08" db="EMBL/GenBank/DDBJ databases">
        <title>Genome sequence, comparative genomics and functional analysis of the highly adhesive Lactobacillus paracasei Kobulty strain.</title>
        <authorList>
            <person name="Koryszewska-Baginska A."/>
            <person name="Grynberg M."/>
            <person name="Aleksandrzak-Piekarczyk T."/>
        </authorList>
    </citation>
    <scope>NUCLEOTIDE SEQUENCE [LARGE SCALE GENOMIC DNA]</scope>
    <source>
        <strain evidence="2 3">IBB3423</strain>
    </source>
</reference>
<evidence type="ECO:0000256" key="1">
    <source>
        <dbReference type="SAM" id="MobiDB-lite"/>
    </source>
</evidence>
<sequence>MFAQILLRTVLTTKGLLDLGGFKTRKQAQKPAHKDPKPKCQSPAI</sequence>
<evidence type="ECO:0000313" key="3">
    <source>
        <dbReference type="Proteomes" id="UP000423274"/>
    </source>
</evidence>
<gene>
    <name evidence="2" type="ORF">LCAKO_0253</name>
</gene>
<evidence type="ECO:0000313" key="2">
    <source>
        <dbReference type="EMBL" id="QGV16836.1"/>
    </source>
</evidence>
<accession>A0AAP9HEC5</accession>